<dbReference type="InterPro" id="IPR036638">
    <property type="entry name" value="HLH_DNA-bd_sf"/>
</dbReference>
<dbReference type="Pfam" id="PF00010">
    <property type="entry name" value="HLH"/>
    <property type="match status" value="1"/>
</dbReference>
<dbReference type="GO" id="GO:0003700">
    <property type="term" value="F:DNA-binding transcription factor activity"/>
    <property type="evidence" value="ECO:0000318"/>
    <property type="project" value="GO_Central"/>
</dbReference>
<dbReference type="GO" id="GO:0045944">
    <property type="term" value="P:positive regulation of transcription by RNA polymerase II"/>
    <property type="evidence" value="ECO:0000318"/>
    <property type="project" value="GO_Central"/>
</dbReference>
<dbReference type="Ensembl" id="ENSRNOT00000163519.1">
    <property type="protein sequence ID" value="ENSRNOP00000105537.1"/>
    <property type="gene ID" value="ENSRNOG00000086388.1"/>
</dbReference>
<sequence>MSDNDDLKVESDADKQAHHNALERKCRDHIKDSFHSLRDSVPSLQGEKASRAQILDKATEYIQYMRRKNHTHQQDLDDLKRQNALWSNKFVHWRRQDQVPNCKTTTPPQTTASTSTPRAAPSLPSMGVQTPAQSPSLSSPRTGRNYGWSQLSHAGQASSPIATSFSSSLEPSEPLRRLFSFSLY</sequence>
<dbReference type="Ensembl" id="ENSRNOT00000134802.1">
    <property type="protein sequence ID" value="ENSRNOP00000098735.1"/>
    <property type="gene ID" value="ENSRNOG00000086388.1"/>
</dbReference>
<dbReference type="Ensembl" id="ENSRNOT00000150155.1">
    <property type="protein sequence ID" value="ENSRNOP00000112223.1"/>
    <property type="gene ID" value="ENSRNOG00000086388.1"/>
</dbReference>
<dbReference type="RGD" id="150342622">
    <property type="gene designation" value="ENSRNOG00000062624"/>
</dbReference>
<evidence type="ECO:0000256" key="8">
    <source>
        <dbReference type="ARBA" id="ARBA00029944"/>
    </source>
</evidence>
<evidence type="ECO:0000259" key="10">
    <source>
        <dbReference type="PROSITE" id="PS50888"/>
    </source>
</evidence>
<dbReference type="Ensembl" id="ENSRNOT00000156430.1">
    <property type="protein sequence ID" value="ENSRNOP00000108622.1"/>
    <property type="gene ID" value="ENSRNOG00000086388.1"/>
</dbReference>
<dbReference type="Ensembl" id="ENSRNOT00000152805.1">
    <property type="protein sequence ID" value="ENSRNOP00000103848.1"/>
    <property type="gene ID" value="ENSRNOG00000086388.1"/>
</dbReference>
<dbReference type="AlphaFoldDB" id="A0A8I5ZQ08"/>
<keyword evidence="5" id="KW-0010">Activator</keyword>
<dbReference type="FunCoup" id="A0A8I5ZQ08">
    <property type="interactions" value="69"/>
</dbReference>
<dbReference type="Proteomes" id="UP000002494">
    <property type="component" value="Chromosome 3"/>
</dbReference>
<gene>
    <name evidence="13" type="primary">ENSRNOG00000062624</name>
</gene>
<dbReference type="PANTHER" id="PTHR10328">
    <property type="entry name" value="PROTEIN MAX MYC-ASSOCIATED FACTOR X"/>
    <property type="match status" value="1"/>
</dbReference>
<dbReference type="Ensembl" id="ENSRNOT00000140506.1">
    <property type="protein sequence ID" value="ENSRNOP00000099042.1"/>
    <property type="gene ID" value="ENSRNOG00000086388.1"/>
</dbReference>
<evidence type="ECO:0000256" key="7">
    <source>
        <dbReference type="ARBA" id="ARBA00023242"/>
    </source>
</evidence>
<reference evidence="12" key="2">
    <citation type="submission" date="2023-12" db="EMBL/GenBank/DDBJ databases">
        <authorList>
            <consortium name="Genome Reference Consortium"/>
            <person name="Doris P.A."/>
            <person name="Kalbfleisch T."/>
            <person name="Li K."/>
            <person name="Howe K."/>
            <person name="Wood J."/>
        </authorList>
    </citation>
    <scope>NUCLEOTIDE SEQUENCE [LARGE SCALE GENOMIC DNA]</scope>
    <source>
        <strain evidence="12">Brown Norway</strain>
    </source>
</reference>
<dbReference type="Ensembl" id="ENSRNOT00000101764.2">
    <property type="protein sequence ID" value="ENSRNOP00000080299.2"/>
    <property type="gene ID" value="ENSRNOG00000086388.1"/>
</dbReference>
<feature type="compositionally biased region" description="Polar residues" evidence="9">
    <location>
        <begin position="127"/>
        <end position="153"/>
    </location>
</feature>
<keyword evidence="7" id="KW-0539">Nucleus</keyword>
<feature type="domain" description="BHLH" evidence="10">
    <location>
        <begin position="14"/>
        <end position="65"/>
    </location>
</feature>
<dbReference type="GO" id="GO:0046983">
    <property type="term" value="F:protein dimerization activity"/>
    <property type="evidence" value="ECO:0007669"/>
    <property type="project" value="InterPro"/>
</dbReference>
<evidence type="ECO:0000256" key="1">
    <source>
        <dbReference type="ARBA" id="ARBA00007628"/>
    </source>
</evidence>
<dbReference type="InterPro" id="IPR011598">
    <property type="entry name" value="bHLH_dom"/>
</dbReference>
<dbReference type="PROSITE" id="PS50888">
    <property type="entry name" value="BHLH"/>
    <property type="match status" value="1"/>
</dbReference>
<dbReference type="GO" id="GO:0090575">
    <property type="term" value="C:RNA polymerase II transcription regulator complex"/>
    <property type="evidence" value="ECO:0000318"/>
    <property type="project" value="GO_Central"/>
</dbReference>
<dbReference type="SMART" id="SM00353">
    <property type="entry name" value="HLH"/>
    <property type="match status" value="1"/>
</dbReference>
<evidence type="ECO:0000313" key="12">
    <source>
        <dbReference type="Proteomes" id="UP000002494"/>
    </source>
</evidence>
<evidence type="ECO:0000313" key="11">
    <source>
        <dbReference type="Ensembl" id="ENSRNOP00000080299.2"/>
    </source>
</evidence>
<evidence type="ECO:0000256" key="6">
    <source>
        <dbReference type="ARBA" id="ARBA00023163"/>
    </source>
</evidence>
<reference evidence="12" key="3">
    <citation type="submission" date="2024-01" db="EMBL/GenBank/DDBJ databases">
        <title>GRCr8: a new rat reference genome assembly contstructed from accurate long reads and long range scaffolding.</title>
        <authorList>
            <person name="Doris P.A."/>
            <person name="Kalbfleisch T."/>
            <person name="Li K."/>
            <person name="Howe K."/>
            <person name="Wood J."/>
        </authorList>
    </citation>
    <scope>NUCLEOTIDE SEQUENCE [LARGE SCALE GENOMIC DNA]</scope>
    <source>
        <strain evidence="12">Brown Norway</strain>
    </source>
</reference>
<evidence type="ECO:0000256" key="9">
    <source>
        <dbReference type="SAM" id="MobiDB-lite"/>
    </source>
</evidence>
<dbReference type="GO" id="GO:0003677">
    <property type="term" value="F:DNA binding"/>
    <property type="evidence" value="ECO:0007669"/>
    <property type="project" value="UniProtKB-KW"/>
</dbReference>
<comment type="similarity">
    <text evidence="1">Belongs to the MAX family.</text>
</comment>
<reference evidence="11 12" key="1">
    <citation type="journal article" date="2004" name="Nature">
        <title>Genome sequence of the Brown Norway rat yields insights into mammalian evolution.</title>
        <authorList>
            <consortium name="Rat Genome Sequencing Project Consortium"/>
            <person name="Gibbs R.A."/>
            <person name="Weinstock G.M."/>
            <person name="Metzker M.L."/>
            <person name="Muzny D.M."/>
            <person name="Sodergren E.J."/>
            <person name="Scherer S."/>
            <person name="Scott G."/>
            <person name="Steffen D."/>
            <person name="Worley K.C."/>
            <person name="Burch P.E."/>
            <person name="Okwuonu G."/>
            <person name="Hines S."/>
            <person name="Lewis L."/>
            <person name="Deramo C."/>
            <person name="Delgado O."/>
            <person name="Dugan-Rocha S."/>
            <person name="Miner G."/>
            <person name="Morgan M."/>
            <person name="Hawes A."/>
            <person name="Gill R."/>
            <person name="Holt R.A."/>
            <person name="Adams M.D."/>
            <person name="Amanatides P.G."/>
            <person name="Baden-Tillson H."/>
            <person name="Barnstead M."/>
            <person name="Chin S."/>
            <person name="Evans C.A."/>
            <person name="Ferriera S."/>
            <person name="Fosler C."/>
            <person name="Glodek A."/>
            <person name="Gu Z."/>
            <person name="Jennings D."/>
            <person name="Kraft C.L."/>
            <person name="Nguyen T."/>
            <person name="Pfannkoch C.M."/>
            <person name="Sitter C."/>
            <person name="Sutton G.G."/>
            <person name="Venter J.C."/>
            <person name="Woodage T."/>
            <person name="Smith D."/>
            <person name="Lee H.-M."/>
            <person name="Gustafson E."/>
            <person name="Cahill P."/>
            <person name="Kana A."/>
            <person name="Doucette-Stamm L."/>
            <person name="Weinstock K."/>
            <person name="Fechtel K."/>
            <person name="Weiss R.B."/>
            <person name="Dunn D.M."/>
            <person name="Green E.D."/>
            <person name="Blakesley R.W."/>
            <person name="Bouffard G.G."/>
            <person name="De Jong P.J."/>
            <person name="Osoegawa K."/>
            <person name="Zhu B."/>
            <person name="Marra M."/>
            <person name="Schein J."/>
            <person name="Bosdet I."/>
            <person name="Fjell C."/>
            <person name="Jones S."/>
            <person name="Krzywinski M."/>
            <person name="Mathewson C."/>
            <person name="Siddiqui A."/>
            <person name="Wye N."/>
            <person name="McPherson J."/>
            <person name="Zhao S."/>
            <person name="Fraser C.M."/>
            <person name="Shetty J."/>
            <person name="Shatsman S."/>
            <person name="Geer K."/>
            <person name="Chen Y."/>
            <person name="Abramzon S."/>
            <person name="Nierman W.C."/>
            <person name="Havlak P.H."/>
            <person name="Chen R."/>
            <person name="Durbin K.J."/>
            <person name="Egan A."/>
            <person name="Ren Y."/>
            <person name="Song X.-Z."/>
            <person name="Li B."/>
            <person name="Liu Y."/>
            <person name="Qin X."/>
            <person name="Cawley S."/>
            <person name="Cooney A.J."/>
            <person name="D'Souza L.M."/>
            <person name="Martin K."/>
            <person name="Wu J.Q."/>
            <person name="Gonzalez-Garay M.L."/>
            <person name="Jackson A.R."/>
            <person name="Kalafus K.J."/>
            <person name="McLeod M.P."/>
            <person name="Milosavljevic A."/>
            <person name="Virk D."/>
            <person name="Volkov A."/>
            <person name="Wheeler D.A."/>
            <person name="Zhang Z."/>
            <person name="Bailey J.A."/>
            <person name="Eichler E.E."/>
            <person name="Tuzun E."/>
            <person name="Birney E."/>
            <person name="Mongin E."/>
            <person name="Ureta-Vidal A."/>
            <person name="Woodwark C."/>
            <person name="Zdobnov E."/>
            <person name="Bork P."/>
            <person name="Suyama M."/>
            <person name="Torrents D."/>
            <person name="Alexandersson M."/>
            <person name="Trask B.J."/>
            <person name="Young J.M."/>
            <person name="Huang H."/>
            <person name="Wang H."/>
            <person name="Xing H."/>
            <person name="Daniels S."/>
            <person name="Gietzen D."/>
            <person name="Schmidt J."/>
            <person name="Stevens K."/>
            <person name="Vitt U."/>
            <person name="Wingrove J."/>
            <person name="Camara F."/>
            <person name="Mar Alba M."/>
            <person name="Abril J.F."/>
            <person name="Guigo R."/>
            <person name="Smit A."/>
            <person name="Dubchak I."/>
            <person name="Rubin E.M."/>
            <person name="Couronne O."/>
            <person name="Poliakov A."/>
            <person name="Huebner N."/>
            <person name="Ganten D."/>
            <person name="Goesele C."/>
            <person name="Hummel O."/>
            <person name="Kreitler T."/>
            <person name="Lee Y.-A."/>
            <person name="Monti J."/>
            <person name="Schulz H."/>
            <person name="Zimdahl H."/>
            <person name="Himmelbauer H."/>
            <person name="Lehrach H."/>
            <person name="Jacob H.J."/>
            <person name="Bromberg S."/>
            <person name="Gullings-Handley J."/>
            <person name="Jensen-Seaman M.I."/>
            <person name="Kwitek A.E."/>
            <person name="Lazar J."/>
            <person name="Pasko D."/>
            <person name="Tonellato P.J."/>
            <person name="Twigger S."/>
            <person name="Ponting C.P."/>
            <person name="Duarte J.M."/>
            <person name="Rice S."/>
            <person name="Goodstadt L."/>
            <person name="Beatson S.A."/>
            <person name="Emes R.D."/>
            <person name="Winter E.E."/>
            <person name="Webber C."/>
            <person name="Brandt P."/>
            <person name="Nyakatura G."/>
            <person name="Adetobi M."/>
            <person name="Chiaromonte F."/>
            <person name="Elnitski L."/>
            <person name="Eswara P."/>
            <person name="Hardison R.C."/>
            <person name="Hou M."/>
            <person name="Kolbe D."/>
            <person name="Makova K."/>
            <person name="Miller W."/>
            <person name="Nekrutenko A."/>
            <person name="Riemer C."/>
            <person name="Schwartz S."/>
            <person name="Taylor J."/>
            <person name="Yang S."/>
            <person name="Zhang Y."/>
            <person name="Lindpaintner K."/>
            <person name="Andrews T.D."/>
            <person name="Caccamo M."/>
            <person name="Clamp M."/>
            <person name="Clarke L."/>
            <person name="Curwen V."/>
            <person name="Durbin R.M."/>
            <person name="Eyras E."/>
            <person name="Searle S.M."/>
            <person name="Cooper G.M."/>
            <person name="Batzoglou S."/>
            <person name="Brudno M."/>
            <person name="Sidow A."/>
            <person name="Stone E.A."/>
            <person name="Payseur B.A."/>
            <person name="Bourque G."/>
            <person name="Lopez-Otin C."/>
            <person name="Puente X.S."/>
            <person name="Chakrabarti K."/>
            <person name="Chatterji S."/>
            <person name="Dewey C."/>
            <person name="Pachter L."/>
            <person name="Bray N."/>
            <person name="Yap V.B."/>
            <person name="Caspi A."/>
            <person name="Tesler G."/>
            <person name="Pevzner P.A."/>
            <person name="Haussler D."/>
            <person name="Roskin K.M."/>
            <person name="Baertsch R."/>
            <person name="Clawson H."/>
            <person name="Furey T.S."/>
            <person name="Hinrichs A.S."/>
            <person name="Karolchik D."/>
            <person name="Kent W.J."/>
            <person name="Rosenbloom K.R."/>
            <person name="Trumbower H."/>
            <person name="Weirauch M."/>
            <person name="Cooper D.N."/>
            <person name="Stenson P.D."/>
            <person name="Ma B."/>
            <person name="Brent M."/>
            <person name="Arumugam M."/>
            <person name="Shteynberg D."/>
            <person name="Copley R.R."/>
            <person name="Taylor M.S."/>
            <person name="Riethman H."/>
            <person name="Mudunuri U."/>
            <person name="Peterson J."/>
            <person name="Guyer M."/>
            <person name="Felsenfeld A."/>
            <person name="Old S."/>
            <person name="Mockrin S."/>
            <person name="Collins F.S."/>
        </authorList>
    </citation>
    <scope>NUCLEOTIDE SEQUENCE [LARGE SCALE GENOMIC DNA]</scope>
    <source>
        <strain evidence="11 12">Brown Norway</strain>
    </source>
</reference>
<name>A0A8I5ZQ08_RAT</name>
<dbReference type="Gene3D" id="4.10.280.10">
    <property type="entry name" value="Helix-loop-helix DNA-binding domain"/>
    <property type="match status" value="1"/>
</dbReference>
<dbReference type="Ensembl" id="ENSRNOT00000124078.1">
    <property type="protein sequence ID" value="ENSRNOP00000110130.1"/>
    <property type="gene ID" value="ENSRNOG00000086388.1"/>
</dbReference>
<evidence type="ECO:0000256" key="4">
    <source>
        <dbReference type="ARBA" id="ARBA00023125"/>
    </source>
</evidence>
<feature type="compositionally biased region" description="Low complexity" evidence="9">
    <location>
        <begin position="104"/>
        <end position="125"/>
    </location>
</feature>
<organism evidence="11 12">
    <name type="scientific">Rattus norvegicus</name>
    <name type="common">Rat</name>
    <dbReference type="NCBI Taxonomy" id="10116"/>
    <lineage>
        <taxon>Eukaryota</taxon>
        <taxon>Metazoa</taxon>
        <taxon>Chordata</taxon>
        <taxon>Craniata</taxon>
        <taxon>Vertebrata</taxon>
        <taxon>Euteleostomi</taxon>
        <taxon>Mammalia</taxon>
        <taxon>Eutheria</taxon>
        <taxon>Euarchontoglires</taxon>
        <taxon>Glires</taxon>
        <taxon>Rodentia</taxon>
        <taxon>Myomorpha</taxon>
        <taxon>Muroidea</taxon>
        <taxon>Muridae</taxon>
        <taxon>Murinae</taxon>
        <taxon>Rattus</taxon>
    </lineage>
</organism>
<evidence type="ECO:0000256" key="3">
    <source>
        <dbReference type="ARBA" id="ARBA00023015"/>
    </source>
</evidence>
<dbReference type="Ensembl" id="ENSRNOT00000163766.1">
    <property type="protein sequence ID" value="ENSRNOP00000103116.1"/>
    <property type="gene ID" value="ENSRNOG00000086388.1"/>
</dbReference>
<proteinExistence type="inferred from homology"/>
<keyword evidence="6" id="KW-0804">Transcription</keyword>
<keyword evidence="3" id="KW-0805">Transcription regulation</keyword>
<dbReference type="CDD" id="cd11406">
    <property type="entry name" value="bHLHzip_Max"/>
    <property type="match status" value="1"/>
</dbReference>
<evidence type="ECO:0000256" key="5">
    <source>
        <dbReference type="ARBA" id="ARBA00023159"/>
    </source>
</evidence>
<protein>
    <recommendedName>
        <fullName evidence="2">Protein max</fullName>
    </recommendedName>
    <alternativeName>
        <fullName evidence="8">Myc-associated factor X</fullName>
    </alternativeName>
</protein>
<accession>A0A8I5ZQ08</accession>
<dbReference type="AGR" id="RGD:150342622"/>
<feature type="region of interest" description="Disordered" evidence="9">
    <location>
        <begin position="96"/>
        <end position="153"/>
    </location>
</feature>
<keyword evidence="12" id="KW-1185">Reference proteome</keyword>
<reference evidence="11" key="4">
    <citation type="submission" date="2025-05" db="UniProtKB">
        <authorList>
            <consortium name="Ensembl"/>
        </authorList>
    </citation>
    <scope>IDENTIFICATION</scope>
    <source>
        <strain evidence="11">Brown Norway</strain>
    </source>
</reference>
<dbReference type="GeneTree" id="ENSGT00530000064011"/>
<dbReference type="Ensembl" id="ENSRNOT00000163612.1">
    <property type="protein sequence ID" value="ENSRNOP00000108514.1"/>
    <property type="gene ID" value="ENSRNOG00000086388.1"/>
</dbReference>
<feature type="region of interest" description="Disordered" evidence="9">
    <location>
        <begin position="1"/>
        <end position="22"/>
    </location>
</feature>
<evidence type="ECO:0000313" key="13">
    <source>
        <dbReference type="RGD" id="150342622"/>
    </source>
</evidence>
<evidence type="ECO:0000256" key="2">
    <source>
        <dbReference type="ARBA" id="ARBA00017633"/>
    </source>
</evidence>
<keyword evidence="4" id="KW-0238">DNA-binding</keyword>
<dbReference type="SUPFAM" id="SSF47459">
    <property type="entry name" value="HLH, helix-loop-helix DNA-binding domain"/>
    <property type="match status" value="1"/>
</dbReference>
<dbReference type="PANTHER" id="PTHR10328:SF3">
    <property type="entry name" value="PROTEIN MAX"/>
    <property type="match status" value="1"/>
</dbReference>